<gene>
    <name evidence="4" type="ORF">SAMN04489745_0664</name>
</gene>
<dbReference type="PROSITE" id="PS51186">
    <property type="entry name" value="GNAT"/>
    <property type="match status" value="1"/>
</dbReference>
<dbReference type="PANTHER" id="PTHR43877:SF2">
    <property type="entry name" value="AMINOALKYLPHOSPHONATE N-ACETYLTRANSFERASE-RELATED"/>
    <property type="match status" value="1"/>
</dbReference>
<dbReference type="InterPro" id="IPR050832">
    <property type="entry name" value="Bact_Acetyltransf"/>
</dbReference>
<keyword evidence="2" id="KW-0012">Acyltransferase</keyword>
<feature type="domain" description="N-acetyltransferase" evidence="3">
    <location>
        <begin position="3"/>
        <end position="168"/>
    </location>
</feature>
<dbReference type="SUPFAM" id="SSF55729">
    <property type="entry name" value="Acyl-CoA N-acyltransferases (Nat)"/>
    <property type="match status" value="1"/>
</dbReference>
<dbReference type="Pfam" id="PF13508">
    <property type="entry name" value="Acetyltransf_7"/>
    <property type="match status" value="1"/>
</dbReference>
<keyword evidence="1 4" id="KW-0808">Transferase</keyword>
<dbReference type="RefSeq" id="WP_066213998.1">
    <property type="nucleotide sequence ID" value="NZ_FNSN01000003.1"/>
</dbReference>
<dbReference type="EMBL" id="FNSN01000003">
    <property type="protein sequence ID" value="SEB58325.1"/>
    <property type="molecule type" value="Genomic_DNA"/>
</dbReference>
<dbReference type="CDD" id="cd04301">
    <property type="entry name" value="NAT_SF"/>
    <property type="match status" value="1"/>
</dbReference>
<sequence>MEFTIRPRVPGDISALAELLERQQPTSRYPFVWPFPGGAESFLVRDGELASWVAEAADGTLLGHVAVTRVDDGDEGRLWAEALDADIEELRCVSVLFTDPAQAGSGVGSALLERATRAAAADGLPVLDVVASAERPVQLYQRRGWRIIATISAPWHPELDLPIHLMVLPRNGAA</sequence>
<evidence type="ECO:0000259" key="3">
    <source>
        <dbReference type="PROSITE" id="PS51186"/>
    </source>
</evidence>
<evidence type="ECO:0000313" key="4">
    <source>
        <dbReference type="EMBL" id="SEB58325.1"/>
    </source>
</evidence>
<evidence type="ECO:0000256" key="2">
    <source>
        <dbReference type="ARBA" id="ARBA00023315"/>
    </source>
</evidence>
<dbReference type="STRING" id="156980.SAMN04489745_0664"/>
<evidence type="ECO:0000256" key="1">
    <source>
        <dbReference type="ARBA" id="ARBA00022679"/>
    </source>
</evidence>
<dbReference type="InterPro" id="IPR000182">
    <property type="entry name" value="GNAT_dom"/>
</dbReference>
<organism evidence="4 5">
    <name type="scientific">Arthrobacter woluwensis</name>
    <dbReference type="NCBI Taxonomy" id="156980"/>
    <lineage>
        <taxon>Bacteria</taxon>
        <taxon>Bacillati</taxon>
        <taxon>Actinomycetota</taxon>
        <taxon>Actinomycetes</taxon>
        <taxon>Micrococcales</taxon>
        <taxon>Micrococcaceae</taxon>
        <taxon>Arthrobacter</taxon>
    </lineage>
</organism>
<protein>
    <submittedName>
        <fullName evidence="4">Predicted N-acetyltransferase YhbS</fullName>
    </submittedName>
</protein>
<name>A0A1H4KJQ0_9MICC</name>
<dbReference type="AlphaFoldDB" id="A0A1H4KJQ0"/>
<proteinExistence type="predicted"/>
<dbReference type="PANTHER" id="PTHR43877">
    <property type="entry name" value="AMINOALKYLPHOSPHONATE N-ACETYLTRANSFERASE-RELATED-RELATED"/>
    <property type="match status" value="1"/>
</dbReference>
<accession>A0A1H4KJQ0</accession>
<dbReference type="Proteomes" id="UP000182652">
    <property type="component" value="Unassembled WGS sequence"/>
</dbReference>
<dbReference type="InterPro" id="IPR016181">
    <property type="entry name" value="Acyl_CoA_acyltransferase"/>
</dbReference>
<dbReference type="GO" id="GO:0016747">
    <property type="term" value="F:acyltransferase activity, transferring groups other than amino-acyl groups"/>
    <property type="evidence" value="ECO:0007669"/>
    <property type="project" value="InterPro"/>
</dbReference>
<keyword evidence="5" id="KW-1185">Reference proteome</keyword>
<reference evidence="4 5" key="1">
    <citation type="submission" date="2016-10" db="EMBL/GenBank/DDBJ databases">
        <authorList>
            <person name="de Groot N.N."/>
        </authorList>
    </citation>
    <scope>NUCLEOTIDE SEQUENCE [LARGE SCALE GENOMIC DNA]</scope>
    <source>
        <strain evidence="4 5">DSM 10495</strain>
    </source>
</reference>
<dbReference type="Gene3D" id="3.40.630.30">
    <property type="match status" value="1"/>
</dbReference>
<evidence type="ECO:0000313" key="5">
    <source>
        <dbReference type="Proteomes" id="UP000182652"/>
    </source>
</evidence>